<dbReference type="InterPro" id="IPR009570">
    <property type="entry name" value="Spore_III_AC"/>
</dbReference>
<name>A0ABZ1C0F1_9FIRM</name>
<dbReference type="Proteomes" id="UP001332192">
    <property type="component" value="Chromosome"/>
</dbReference>
<sequence length="68" mass="7735">MAIVDVTLIYRIAGLGILIAILHLFLSQAGREEQAQMLSLAGVIIVLLWIIQLIGQLFRDVESVFRWW</sequence>
<organism evidence="2 3">
    <name type="scientific">Carboxydichorda subterranea</name>
    <dbReference type="NCBI Taxonomy" id="3109565"/>
    <lineage>
        <taxon>Bacteria</taxon>
        <taxon>Bacillati</taxon>
        <taxon>Bacillota</taxon>
        <taxon>Limnochordia</taxon>
        <taxon>Limnochordales</taxon>
        <taxon>Geochordaceae</taxon>
        <taxon>Carboxydichorda</taxon>
    </lineage>
</organism>
<dbReference type="Pfam" id="PF06686">
    <property type="entry name" value="SpoIIIAC"/>
    <property type="match status" value="1"/>
</dbReference>
<dbReference type="EMBL" id="CP141615">
    <property type="protein sequence ID" value="WRP18320.1"/>
    <property type="molecule type" value="Genomic_DNA"/>
</dbReference>
<protein>
    <submittedName>
        <fullName evidence="2">Stage III sporulation protein AC</fullName>
    </submittedName>
</protein>
<evidence type="ECO:0000313" key="3">
    <source>
        <dbReference type="Proteomes" id="UP001332192"/>
    </source>
</evidence>
<feature type="transmembrane region" description="Helical" evidence="1">
    <location>
        <begin position="6"/>
        <end position="26"/>
    </location>
</feature>
<gene>
    <name evidence="2" type="primary">spoIIIAC</name>
    <name evidence="2" type="ORF">U7230_04755</name>
</gene>
<keyword evidence="1" id="KW-0812">Transmembrane</keyword>
<proteinExistence type="predicted"/>
<evidence type="ECO:0000256" key="1">
    <source>
        <dbReference type="SAM" id="Phobius"/>
    </source>
</evidence>
<reference evidence="2 3" key="1">
    <citation type="journal article" date="2024" name="Front. Microbiol.">
        <title>Novel thermophilic genera Geochorda gen. nov. and Carboxydochorda gen. nov. from the deep terrestrial subsurface reveal the ecophysiological diversity in the class Limnochordia.</title>
        <authorList>
            <person name="Karnachuk O.V."/>
            <person name="Lukina A.P."/>
            <person name="Avakyan M.R."/>
            <person name="Kadnikov V.V."/>
            <person name="Begmatov S."/>
            <person name="Beletsky A.V."/>
            <person name="Vlasova K.G."/>
            <person name="Novikov A.A."/>
            <person name="Shcherbakova V.A."/>
            <person name="Mardanov A.V."/>
            <person name="Ravin N.V."/>
        </authorList>
    </citation>
    <scope>NUCLEOTIDE SEQUENCE [LARGE SCALE GENOMIC DNA]</scope>
    <source>
        <strain evidence="2 3">L945</strain>
    </source>
</reference>
<dbReference type="NCBIfam" id="TIGR02848">
    <property type="entry name" value="spore_III_AC"/>
    <property type="match status" value="1"/>
</dbReference>
<keyword evidence="1" id="KW-0472">Membrane</keyword>
<keyword evidence="1" id="KW-1133">Transmembrane helix</keyword>
<keyword evidence="3" id="KW-1185">Reference proteome</keyword>
<evidence type="ECO:0000313" key="2">
    <source>
        <dbReference type="EMBL" id="WRP18320.1"/>
    </source>
</evidence>
<feature type="transmembrane region" description="Helical" evidence="1">
    <location>
        <begin position="38"/>
        <end position="58"/>
    </location>
</feature>
<dbReference type="InterPro" id="IPR025664">
    <property type="entry name" value="Spore_III_AC/AD"/>
</dbReference>
<accession>A0ABZ1C0F1</accession>